<dbReference type="EMBL" id="FNPB01000007">
    <property type="protein sequence ID" value="SDY13938.1"/>
    <property type="molecule type" value="Genomic_DNA"/>
</dbReference>
<dbReference type="RefSeq" id="WP_089767357.1">
    <property type="nucleotide sequence ID" value="NZ_FNPB01000007.1"/>
</dbReference>
<organism evidence="2 3">
    <name type="scientific">Halobellus clavatus</name>
    <dbReference type="NCBI Taxonomy" id="660517"/>
    <lineage>
        <taxon>Archaea</taxon>
        <taxon>Methanobacteriati</taxon>
        <taxon>Methanobacteriota</taxon>
        <taxon>Stenosarchaea group</taxon>
        <taxon>Halobacteria</taxon>
        <taxon>Halobacteriales</taxon>
        <taxon>Haloferacaceae</taxon>
        <taxon>Halobellus</taxon>
    </lineage>
</organism>
<feature type="domain" description="DDE" evidence="1">
    <location>
        <begin position="81"/>
        <end position="182"/>
    </location>
</feature>
<name>A0A1H3HGI2_9EURY</name>
<dbReference type="OrthoDB" id="284122at2157"/>
<accession>A0A1H3HGI2</accession>
<reference evidence="3" key="1">
    <citation type="submission" date="2016-10" db="EMBL/GenBank/DDBJ databases">
        <authorList>
            <person name="Varghese N."/>
            <person name="Submissions S."/>
        </authorList>
    </citation>
    <scope>NUCLEOTIDE SEQUENCE [LARGE SCALE GENOMIC DNA]</scope>
    <source>
        <strain evidence="3">CGMCC 1.10118</strain>
    </source>
</reference>
<dbReference type="Proteomes" id="UP000199170">
    <property type="component" value="Unassembled WGS sequence"/>
</dbReference>
<proteinExistence type="predicted"/>
<dbReference type="InterPro" id="IPR032874">
    <property type="entry name" value="DDE_dom"/>
</dbReference>
<evidence type="ECO:0000313" key="3">
    <source>
        <dbReference type="Proteomes" id="UP000199170"/>
    </source>
</evidence>
<evidence type="ECO:0000313" key="2">
    <source>
        <dbReference type="EMBL" id="SDY13938.1"/>
    </source>
</evidence>
<dbReference type="InterPro" id="IPR047930">
    <property type="entry name" value="Transpos_IS6"/>
</dbReference>
<protein>
    <submittedName>
        <fullName evidence="2">Transposase (Or an inactivated derivative)</fullName>
    </submittedName>
</protein>
<dbReference type="AlphaFoldDB" id="A0A1H3HGI2"/>
<sequence length="212" mass="24887">MAEFDRLSERIAWIDLSFVERDRTPRWAIEVGIRCHLAGMSLREVSKHLEKFGIDRSHVAIHNWVHKADLQPISTVSEDQLAVDEKMIRLHGQKFWLYGAVDPQTNEILHVSLYPTANKQTTRWFLTELHRRYQLNNVEFLVDDADYLGSVLAEDGYRFQVIRHGNRNAIERVFWEIERRTSSFANSFSNVAFETAQDWLEALAVYHNSRQT</sequence>
<dbReference type="PANTHER" id="PTHR39967:SF1">
    <property type="entry name" value="ISH14-TYPE TRANSPOSASE HSIRS44"/>
    <property type="match status" value="1"/>
</dbReference>
<evidence type="ECO:0000259" key="1">
    <source>
        <dbReference type="Pfam" id="PF13610"/>
    </source>
</evidence>
<gene>
    <name evidence="2" type="ORF">SAMN04487946_10731</name>
</gene>
<dbReference type="NCBIfam" id="NF033587">
    <property type="entry name" value="transpos_IS6"/>
    <property type="match status" value="1"/>
</dbReference>
<dbReference type="PANTHER" id="PTHR39967">
    <property type="match status" value="1"/>
</dbReference>
<dbReference type="Pfam" id="PF13610">
    <property type="entry name" value="DDE_Tnp_IS240"/>
    <property type="match status" value="1"/>
</dbReference>
<keyword evidence="3" id="KW-1185">Reference proteome</keyword>